<evidence type="ECO:0000256" key="1">
    <source>
        <dbReference type="ARBA" id="ARBA00023015"/>
    </source>
</evidence>
<proteinExistence type="predicted"/>
<dbReference type="Gene3D" id="1.10.10.60">
    <property type="entry name" value="Homeodomain-like"/>
    <property type="match status" value="2"/>
</dbReference>
<name>A0A916XNT8_9HYPH</name>
<dbReference type="InterPro" id="IPR018062">
    <property type="entry name" value="HTH_AraC-typ_CS"/>
</dbReference>
<gene>
    <name evidence="6" type="ORF">GCM10010994_52750</name>
</gene>
<organism evidence="6 7">
    <name type="scientific">Chelatococcus reniformis</name>
    <dbReference type="NCBI Taxonomy" id="1494448"/>
    <lineage>
        <taxon>Bacteria</taxon>
        <taxon>Pseudomonadati</taxon>
        <taxon>Pseudomonadota</taxon>
        <taxon>Alphaproteobacteria</taxon>
        <taxon>Hyphomicrobiales</taxon>
        <taxon>Chelatococcaceae</taxon>
        <taxon>Chelatococcus</taxon>
    </lineage>
</organism>
<evidence type="ECO:0000259" key="5">
    <source>
        <dbReference type="PROSITE" id="PS01124"/>
    </source>
</evidence>
<dbReference type="EMBL" id="BMGG01000010">
    <property type="protein sequence ID" value="GGC88239.1"/>
    <property type="molecule type" value="Genomic_DNA"/>
</dbReference>
<keyword evidence="1" id="KW-0805">Transcription regulation</keyword>
<dbReference type="CDD" id="cd02208">
    <property type="entry name" value="cupin_RmlC-like"/>
    <property type="match status" value="1"/>
</dbReference>
<evidence type="ECO:0000256" key="2">
    <source>
        <dbReference type="ARBA" id="ARBA00023125"/>
    </source>
</evidence>
<dbReference type="SMART" id="SM00342">
    <property type="entry name" value="HTH_ARAC"/>
    <property type="match status" value="1"/>
</dbReference>
<dbReference type="SUPFAM" id="SSF46689">
    <property type="entry name" value="Homeodomain-like"/>
    <property type="match status" value="2"/>
</dbReference>
<dbReference type="InterPro" id="IPR003313">
    <property type="entry name" value="AraC-bd"/>
</dbReference>
<keyword evidence="3" id="KW-0010">Activator</keyword>
<dbReference type="PANTHER" id="PTHR46796">
    <property type="entry name" value="HTH-TYPE TRANSCRIPTIONAL ACTIVATOR RHAS-RELATED"/>
    <property type="match status" value="1"/>
</dbReference>
<dbReference type="Proteomes" id="UP000637002">
    <property type="component" value="Unassembled WGS sequence"/>
</dbReference>
<dbReference type="InterPro" id="IPR037923">
    <property type="entry name" value="HTH-like"/>
</dbReference>
<accession>A0A916XNT8</accession>
<evidence type="ECO:0000256" key="4">
    <source>
        <dbReference type="ARBA" id="ARBA00023163"/>
    </source>
</evidence>
<dbReference type="Gene3D" id="2.60.120.10">
    <property type="entry name" value="Jelly Rolls"/>
    <property type="match status" value="1"/>
</dbReference>
<dbReference type="PROSITE" id="PS00041">
    <property type="entry name" value="HTH_ARAC_FAMILY_1"/>
    <property type="match status" value="1"/>
</dbReference>
<reference evidence="6" key="1">
    <citation type="journal article" date="2014" name="Int. J. Syst. Evol. Microbiol.">
        <title>Complete genome sequence of Corynebacterium casei LMG S-19264T (=DSM 44701T), isolated from a smear-ripened cheese.</title>
        <authorList>
            <consortium name="US DOE Joint Genome Institute (JGI-PGF)"/>
            <person name="Walter F."/>
            <person name="Albersmeier A."/>
            <person name="Kalinowski J."/>
            <person name="Ruckert C."/>
        </authorList>
    </citation>
    <scope>NUCLEOTIDE SEQUENCE</scope>
    <source>
        <strain evidence="6">CGMCC 1.12919</strain>
    </source>
</reference>
<feature type="domain" description="HTH araC/xylS-type" evidence="5">
    <location>
        <begin position="171"/>
        <end position="268"/>
    </location>
</feature>
<sequence>MTASVDTKIWRDPALGHAELLRGRFSGYAYDVHTHGTACFALITDGAIRIRMRGGEFVARAGDVYAIDAEEPHAGWPIDGEGWRLRTLYVDGAELGGLVGRPGLAPALAGPIIRDPVLAHLLQAVHAGSETEAPLLARDGRYLDFVTRLFARHVREPAPLAAAGREPRAVQLARRFLDQRLDRHVSLAQIAQAAGLPPFRLYRAFARAVGMSPHAYQRQARVRAAARLIRQGRPLGDVAAATGFADQAHLTRSFRRTLGVTPGAYRSAYLDR</sequence>
<dbReference type="PANTHER" id="PTHR46796:SF2">
    <property type="entry name" value="TRANSCRIPTIONAL REGULATORY PROTEIN"/>
    <property type="match status" value="1"/>
</dbReference>
<dbReference type="Pfam" id="PF02311">
    <property type="entry name" value="AraC_binding"/>
    <property type="match status" value="1"/>
</dbReference>
<reference evidence="6" key="2">
    <citation type="submission" date="2020-09" db="EMBL/GenBank/DDBJ databases">
        <authorList>
            <person name="Sun Q."/>
            <person name="Zhou Y."/>
        </authorList>
    </citation>
    <scope>NUCLEOTIDE SEQUENCE</scope>
    <source>
        <strain evidence="6">CGMCC 1.12919</strain>
    </source>
</reference>
<evidence type="ECO:0000256" key="3">
    <source>
        <dbReference type="ARBA" id="ARBA00023159"/>
    </source>
</evidence>
<keyword evidence="2" id="KW-0238">DNA-binding</keyword>
<dbReference type="InterPro" id="IPR014710">
    <property type="entry name" value="RmlC-like_jellyroll"/>
</dbReference>
<evidence type="ECO:0000313" key="7">
    <source>
        <dbReference type="Proteomes" id="UP000637002"/>
    </source>
</evidence>
<dbReference type="InterPro" id="IPR009057">
    <property type="entry name" value="Homeodomain-like_sf"/>
</dbReference>
<dbReference type="PROSITE" id="PS01124">
    <property type="entry name" value="HTH_ARAC_FAMILY_2"/>
    <property type="match status" value="1"/>
</dbReference>
<dbReference type="AlphaFoldDB" id="A0A916XNT8"/>
<protein>
    <submittedName>
        <fullName evidence="6">Transcriptional regulator</fullName>
    </submittedName>
</protein>
<keyword evidence="4" id="KW-0804">Transcription</keyword>
<keyword evidence="7" id="KW-1185">Reference proteome</keyword>
<dbReference type="GO" id="GO:0043565">
    <property type="term" value="F:sequence-specific DNA binding"/>
    <property type="evidence" value="ECO:0007669"/>
    <property type="project" value="InterPro"/>
</dbReference>
<dbReference type="Pfam" id="PF12833">
    <property type="entry name" value="HTH_18"/>
    <property type="match status" value="1"/>
</dbReference>
<evidence type="ECO:0000313" key="6">
    <source>
        <dbReference type="EMBL" id="GGC88239.1"/>
    </source>
</evidence>
<dbReference type="GO" id="GO:0003700">
    <property type="term" value="F:DNA-binding transcription factor activity"/>
    <property type="evidence" value="ECO:0007669"/>
    <property type="project" value="InterPro"/>
</dbReference>
<dbReference type="InterPro" id="IPR050204">
    <property type="entry name" value="AraC_XylS_family_regulators"/>
</dbReference>
<dbReference type="InterPro" id="IPR018060">
    <property type="entry name" value="HTH_AraC"/>
</dbReference>
<dbReference type="SUPFAM" id="SSF51215">
    <property type="entry name" value="Regulatory protein AraC"/>
    <property type="match status" value="1"/>
</dbReference>
<comment type="caution">
    <text evidence="6">The sequence shown here is derived from an EMBL/GenBank/DDBJ whole genome shotgun (WGS) entry which is preliminary data.</text>
</comment>